<dbReference type="EMBL" id="JBHTNU010000001">
    <property type="protein sequence ID" value="MFD1425520.1"/>
    <property type="molecule type" value="Genomic_DNA"/>
</dbReference>
<dbReference type="RefSeq" id="WP_380162332.1">
    <property type="nucleotide sequence ID" value="NZ_JBHTNU010000001.1"/>
</dbReference>
<evidence type="ECO:0000256" key="1">
    <source>
        <dbReference type="SAM" id="MobiDB-lite"/>
    </source>
</evidence>
<organism evidence="2 3">
    <name type="scientific">Kroppenstedtia sanguinis</name>
    <dbReference type="NCBI Taxonomy" id="1380684"/>
    <lineage>
        <taxon>Bacteria</taxon>
        <taxon>Bacillati</taxon>
        <taxon>Bacillota</taxon>
        <taxon>Bacilli</taxon>
        <taxon>Bacillales</taxon>
        <taxon>Thermoactinomycetaceae</taxon>
        <taxon>Kroppenstedtia</taxon>
    </lineage>
</organism>
<evidence type="ECO:0000313" key="3">
    <source>
        <dbReference type="Proteomes" id="UP001597282"/>
    </source>
</evidence>
<dbReference type="PROSITE" id="PS51257">
    <property type="entry name" value="PROKAR_LIPOPROTEIN"/>
    <property type="match status" value="1"/>
</dbReference>
<reference evidence="3" key="1">
    <citation type="journal article" date="2019" name="Int. J. Syst. Evol. Microbiol.">
        <title>The Global Catalogue of Microorganisms (GCM) 10K type strain sequencing project: providing services to taxonomists for standard genome sequencing and annotation.</title>
        <authorList>
            <consortium name="The Broad Institute Genomics Platform"/>
            <consortium name="The Broad Institute Genome Sequencing Center for Infectious Disease"/>
            <person name="Wu L."/>
            <person name="Ma J."/>
        </authorList>
    </citation>
    <scope>NUCLEOTIDE SEQUENCE [LARGE SCALE GENOMIC DNA]</scope>
    <source>
        <strain evidence="3">S1</strain>
    </source>
</reference>
<accession>A0ABW4C792</accession>
<dbReference type="Proteomes" id="UP001597282">
    <property type="component" value="Unassembled WGS sequence"/>
</dbReference>
<proteinExistence type="predicted"/>
<name>A0ABW4C792_9BACL</name>
<sequence length="188" mass="20945">MTNIKKIGIILIAVIFVGACMNKILDSPDKEKEAKATAQESKAKKEKQPKTVEGKVKQITYETLKAKNSDGKDRIKNLIIADQIKGDGDLITITINGDMPFIASAAKSQLHKDSAKLLEQYFKVKEISKVNLYWVLPGEDKYGNSADLNAMRIMLGRESADKVNWSKSGISDKLPEFADEYRIHSSLE</sequence>
<evidence type="ECO:0000313" key="2">
    <source>
        <dbReference type="EMBL" id="MFD1425520.1"/>
    </source>
</evidence>
<protein>
    <submittedName>
        <fullName evidence="2">Uncharacterized protein</fullName>
    </submittedName>
</protein>
<gene>
    <name evidence="2" type="ORF">ACFQ4Y_01050</name>
</gene>
<comment type="caution">
    <text evidence="2">The sequence shown here is derived from an EMBL/GenBank/DDBJ whole genome shotgun (WGS) entry which is preliminary data.</text>
</comment>
<keyword evidence="3" id="KW-1185">Reference proteome</keyword>
<feature type="region of interest" description="Disordered" evidence="1">
    <location>
        <begin position="30"/>
        <end position="50"/>
    </location>
</feature>